<evidence type="ECO:0000313" key="3">
    <source>
        <dbReference type="Proteomes" id="UP000177088"/>
    </source>
</evidence>
<keyword evidence="1" id="KW-0732">Signal</keyword>
<reference evidence="2 3" key="1">
    <citation type="journal article" date="2016" name="Nat. Commun.">
        <title>Thousands of microbial genomes shed light on interconnected biogeochemical processes in an aquifer system.</title>
        <authorList>
            <person name="Anantharaman K."/>
            <person name="Brown C.T."/>
            <person name="Hug L.A."/>
            <person name="Sharon I."/>
            <person name="Castelle C.J."/>
            <person name="Probst A.J."/>
            <person name="Thomas B.C."/>
            <person name="Singh A."/>
            <person name="Wilkins M.J."/>
            <person name="Karaoz U."/>
            <person name="Brodie E.L."/>
            <person name="Williams K.H."/>
            <person name="Hubbard S.S."/>
            <person name="Banfield J.F."/>
        </authorList>
    </citation>
    <scope>NUCLEOTIDE SEQUENCE [LARGE SCALE GENOMIC DNA]</scope>
</reference>
<dbReference type="AlphaFoldDB" id="A0A1F7U8Q1"/>
<evidence type="ECO:0000313" key="2">
    <source>
        <dbReference type="EMBL" id="OGL74642.1"/>
    </source>
</evidence>
<dbReference type="EMBL" id="MGEA01000011">
    <property type="protein sequence ID" value="OGL74642.1"/>
    <property type="molecule type" value="Genomic_DNA"/>
</dbReference>
<evidence type="ECO:0000256" key="1">
    <source>
        <dbReference type="SAM" id="SignalP"/>
    </source>
</evidence>
<comment type="caution">
    <text evidence="2">The sequence shown here is derived from an EMBL/GenBank/DDBJ whole genome shotgun (WGS) entry which is preliminary data.</text>
</comment>
<name>A0A1F7U8Q1_9BACT</name>
<gene>
    <name evidence="2" type="ORF">A3C96_04285</name>
</gene>
<feature type="chain" id="PRO_5009533031" evidence="1">
    <location>
        <begin position="19"/>
        <end position="103"/>
    </location>
</feature>
<dbReference type="Proteomes" id="UP000177088">
    <property type="component" value="Unassembled WGS sequence"/>
</dbReference>
<sequence>MLSLGVLVSSLLAGTAFAAKVFPSGGPVVISVAATVTPPPIANLTGGSGVNRLIAELELSAPSFDFELSAMPNLKISSFNLPRPELPAFGLFDDFSDTPAPAR</sequence>
<protein>
    <submittedName>
        <fullName evidence="2">Uncharacterized protein</fullName>
    </submittedName>
</protein>
<organism evidence="2 3">
    <name type="scientific">Candidatus Uhrbacteria bacterium RIFCSPHIGHO2_02_FULL_60_10</name>
    <dbReference type="NCBI Taxonomy" id="1802392"/>
    <lineage>
        <taxon>Bacteria</taxon>
        <taxon>Candidatus Uhriibacteriota</taxon>
    </lineage>
</organism>
<feature type="signal peptide" evidence="1">
    <location>
        <begin position="1"/>
        <end position="18"/>
    </location>
</feature>
<proteinExistence type="predicted"/>
<accession>A0A1F7U8Q1</accession>